<dbReference type="InterPro" id="IPR013785">
    <property type="entry name" value="Aldolase_TIM"/>
</dbReference>
<evidence type="ECO:0000256" key="6">
    <source>
        <dbReference type="ARBA" id="ARBA00023004"/>
    </source>
</evidence>
<evidence type="ECO:0000256" key="4">
    <source>
        <dbReference type="ARBA" id="ARBA00022723"/>
    </source>
</evidence>
<reference evidence="10 11" key="1">
    <citation type="journal article" date="2016" name="Nat. Commun.">
        <title>Thousands of microbial genomes shed light on interconnected biogeochemical processes in an aquifer system.</title>
        <authorList>
            <person name="Anantharaman K."/>
            <person name="Brown C.T."/>
            <person name="Hug L.A."/>
            <person name="Sharon I."/>
            <person name="Castelle C.J."/>
            <person name="Probst A.J."/>
            <person name="Thomas B.C."/>
            <person name="Singh A."/>
            <person name="Wilkins M.J."/>
            <person name="Karaoz U."/>
            <person name="Brodie E.L."/>
            <person name="Williams K.H."/>
            <person name="Hubbard S.S."/>
            <person name="Banfield J.F."/>
        </authorList>
    </citation>
    <scope>NUCLEOTIDE SEQUENCE [LARGE SCALE GENOMIC DNA]</scope>
</reference>
<dbReference type="InterPro" id="IPR007197">
    <property type="entry name" value="rSAM"/>
</dbReference>
<dbReference type="PROSITE" id="PS51918">
    <property type="entry name" value="RADICAL_SAM"/>
    <property type="match status" value="1"/>
</dbReference>
<keyword evidence="2" id="KW-0004">4Fe-4S</keyword>
<keyword evidence="6" id="KW-0408">Iron</keyword>
<evidence type="ECO:0000256" key="7">
    <source>
        <dbReference type="ARBA" id="ARBA00023014"/>
    </source>
</evidence>
<dbReference type="SUPFAM" id="SSF102114">
    <property type="entry name" value="Radical SAM enzymes"/>
    <property type="match status" value="1"/>
</dbReference>
<dbReference type="GO" id="GO:0016853">
    <property type="term" value="F:isomerase activity"/>
    <property type="evidence" value="ECO:0007669"/>
    <property type="project" value="UniProtKB-KW"/>
</dbReference>
<dbReference type="EMBL" id="MHRK01000055">
    <property type="protein sequence ID" value="OHA22296.1"/>
    <property type="molecule type" value="Genomic_DNA"/>
</dbReference>
<comment type="cofactor">
    <cofactor evidence="1">
        <name>pyridoxal 5'-phosphate</name>
        <dbReference type="ChEBI" id="CHEBI:597326"/>
    </cofactor>
</comment>
<keyword evidence="4" id="KW-0479">Metal-binding</keyword>
<dbReference type="Gene3D" id="3.20.20.70">
    <property type="entry name" value="Aldolase class I"/>
    <property type="match status" value="1"/>
</dbReference>
<protein>
    <recommendedName>
        <fullName evidence="9">Radical SAM core domain-containing protein</fullName>
    </recommendedName>
</protein>
<evidence type="ECO:0000256" key="1">
    <source>
        <dbReference type="ARBA" id="ARBA00001933"/>
    </source>
</evidence>
<keyword evidence="3" id="KW-0949">S-adenosyl-L-methionine</keyword>
<dbReference type="CDD" id="cd01335">
    <property type="entry name" value="Radical_SAM"/>
    <property type="match status" value="1"/>
</dbReference>
<organism evidence="10 11">
    <name type="scientific">Candidatus Taylorbacteria bacterium RIFCSPHIGHO2_02_FULL_43_32b</name>
    <dbReference type="NCBI Taxonomy" id="1802306"/>
    <lineage>
        <taxon>Bacteria</taxon>
        <taxon>Candidatus Tayloriibacteriota</taxon>
    </lineage>
</organism>
<comment type="caution">
    <text evidence="10">The sequence shown here is derived from an EMBL/GenBank/DDBJ whole genome shotgun (WGS) entry which is preliminary data.</text>
</comment>
<dbReference type="GO" id="GO:0046872">
    <property type="term" value="F:metal ion binding"/>
    <property type="evidence" value="ECO:0007669"/>
    <property type="project" value="UniProtKB-KW"/>
</dbReference>
<accession>A0A1G2MEH1</accession>
<evidence type="ECO:0000313" key="11">
    <source>
        <dbReference type="Proteomes" id="UP000177130"/>
    </source>
</evidence>
<proteinExistence type="predicted"/>
<name>A0A1G2MEH1_9BACT</name>
<keyword evidence="8" id="KW-0413">Isomerase</keyword>
<sequence>MKDISDVLDDNSSDWDDWHWQMRQKPACSDLGNLASLGLVSPEAKQQRRRVGLTPYNVKLLLNLKVTDPKGYRAETLQSFLSPTDKNEKHQWFWAKRHDLISSWLWARLPIPAFLKTLFTGRGSDTSIRALENMYPNTDVVIATAVCARHCSFCFREVGDAQGEAARMTGGMEIVMNAVNAIITRKTPHVLVTGGDPLTRNNQQLRQILTPLVQSETVQVLRLATRLVVDLPMRFYDEELLAMLRDFAQQMKRRHASFRIVTHVNHSCELTPEAVRALENIQACGIEVMDQTAVLHGINDDVATLRELLMKLDRLGVRNYKLYHSMPVEGTEQLRVPYRKFRQLVGELHQWLPGTSVPQANLVTLVGKMPVSPKGRWILPVPFTNRLLCRSFRGEWYLFKDAWDIGRHLREATTALITVVLLLVAIPLLKQSEIPITHRTEQLQTVMRVAVLADKLGYPDAWARQRFIPFVENNTLYIPVHGL</sequence>
<evidence type="ECO:0000256" key="5">
    <source>
        <dbReference type="ARBA" id="ARBA00022898"/>
    </source>
</evidence>
<dbReference type="PANTHER" id="PTHR30538">
    <property type="entry name" value="LYSINE 2,3-AMINOMUTASE-RELATED"/>
    <property type="match status" value="1"/>
</dbReference>
<dbReference type="InterPro" id="IPR058240">
    <property type="entry name" value="rSAM_sf"/>
</dbReference>
<keyword evidence="5" id="KW-0663">Pyridoxal phosphate</keyword>
<evidence type="ECO:0000313" key="10">
    <source>
        <dbReference type="EMBL" id="OHA22296.1"/>
    </source>
</evidence>
<feature type="domain" description="Radical SAM core" evidence="9">
    <location>
        <begin position="133"/>
        <end position="358"/>
    </location>
</feature>
<gene>
    <name evidence="10" type="ORF">A3C72_04335</name>
</gene>
<evidence type="ECO:0000256" key="8">
    <source>
        <dbReference type="ARBA" id="ARBA00023235"/>
    </source>
</evidence>
<keyword evidence="7" id="KW-0411">Iron-sulfur</keyword>
<dbReference type="PANTHER" id="PTHR30538:SF1">
    <property type="entry name" value="L-LYSINE 2,3-AMINOMUTASE"/>
    <property type="match status" value="1"/>
</dbReference>
<dbReference type="SFLD" id="SFLDS00029">
    <property type="entry name" value="Radical_SAM"/>
    <property type="match status" value="1"/>
</dbReference>
<dbReference type="Proteomes" id="UP000177130">
    <property type="component" value="Unassembled WGS sequence"/>
</dbReference>
<evidence type="ECO:0000256" key="2">
    <source>
        <dbReference type="ARBA" id="ARBA00022485"/>
    </source>
</evidence>
<evidence type="ECO:0000256" key="3">
    <source>
        <dbReference type="ARBA" id="ARBA00022691"/>
    </source>
</evidence>
<dbReference type="InterPro" id="IPR003739">
    <property type="entry name" value="Lys_aminomutase/Glu_NH3_mut"/>
</dbReference>
<evidence type="ECO:0000259" key="9">
    <source>
        <dbReference type="PROSITE" id="PS51918"/>
    </source>
</evidence>
<dbReference type="GO" id="GO:0051539">
    <property type="term" value="F:4 iron, 4 sulfur cluster binding"/>
    <property type="evidence" value="ECO:0007669"/>
    <property type="project" value="UniProtKB-KW"/>
</dbReference>
<dbReference type="AlphaFoldDB" id="A0A1G2MEH1"/>